<keyword evidence="8" id="KW-0061">Asparagine biosynthesis</keyword>
<gene>
    <name evidence="13" type="ORF">CLV94_2474</name>
</gene>
<dbReference type="CDD" id="cd00712">
    <property type="entry name" value="AsnB"/>
    <property type="match status" value="1"/>
</dbReference>
<dbReference type="InterPro" id="IPR001763">
    <property type="entry name" value="Rhodanese-like_dom"/>
</dbReference>
<keyword evidence="6 8" id="KW-0315">Glutamine amidotransferase</keyword>
<dbReference type="PANTHER" id="PTHR43284:SF1">
    <property type="entry name" value="ASPARAGINE SYNTHETASE"/>
    <property type="match status" value="1"/>
</dbReference>
<keyword evidence="8" id="KW-0028">Amino-acid biosynthesis</keyword>
<dbReference type="GO" id="GO:0006529">
    <property type="term" value="P:asparagine biosynthetic process"/>
    <property type="evidence" value="ECO:0007669"/>
    <property type="project" value="UniProtKB-KW"/>
</dbReference>
<keyword evidence="14" id="KW-1185">Reference proteome</keyword>
<dbReference type="InterPro" id="IPR001962">
    <property type="entry name" value="Asn_synthase"/>
</dbReference>
<dbReference type="InterPro" id="IPR029055">
    <property type="entry name" value="Ntn_hydrolases_N"/>
</dbReference>
<dbReference type="PANTHER" id="PTHR43284">
    <property type="entry name" value="ASPARAGINE SYNTHETASE (GLUTAMINE-HYDROLYZING)"/>
    <property type="match status" value="1"/>
</dbReference>
<evidence type="ECO:0000256" key="1">
    <source>
        <dbReference type="ARBA" id="ARBA00005187"/>
    </source>
</evidence>
<dbReference type="PIRSF" id="PIRSF001589">
    <property type="entry name" value="Asn_synthetase_glu-h"/>
    <property type="match status" value="1"/>
</dbReference>
<proteinExistence type="inferred from homology"/>
<dbReference type="GO" id="GO:0004066">
    <property type="term" value="F:asparagine synthase (glutamine-hydrolyzing) activity"/>
    <property type="evidence" value="ECO:0007669"/>
    <property type="project" value="UniProtKB-EC"/>
</dbReference>
<evidence type="ECO:0000256" key="8">
    <source>
        <dbReference type="PIRSR" id="PIRSR001589-1"/>
    </source>
</evidence>
<evidence type="ECO:0000256" key="4">
    <source>
        <dbReference type="ARBA" id="ARBA00022741"/>
    </source>
</evidence>
<keyword evidence="4 9" id="KW-0547">Nucleotide-binding</keyword>
<dbReference type="Gene3D" id="3.40.50.620">
    <property type="entry name" value="HUPs"/>
    <property type="match status" value="1"/>
</dbReference>
<dbReference type="Pfam" id="PF13537">
    <property type="entry name" value="GATase_7"/>
    <property type="match status" value="1"/>
</dbReference>
<evidence type="ECO:0000256" key="10">
    <source>
        <dbReference type="PIRSR" id="PIRSR001589-3"/>
    </source>
</evidence>
<dbReference type="InterPro" id="IPR051786">
    <property type="entry name" value="ASN_synthetase/amidase"/>
</dbReference>
<evidence type="ECO:0000313" key="13">
    <source>
        <dbReference type="EMBL" id="RKS21839.1"/>
    </source>
</evidence>
<feature type="active site" description="For GATase activity" evidence="8">
    <location>
        <position position="2"/>
    </location>
</feature>
<evidence type="ECO:0000313" key="14">
    <source>
        <dbReference type="Proteomes" id="UP000277579"/>
    </source>
</evidence>
<dbReference type="CDD" id="cd01991">
    <property type="entry name" value="Asn_synthase_B_C"/>
    <property type="match status" value="1"/>
</dbReference>
<feature type="domain" description="Glutamine amidotransferase type-2" evidence="12">
    <location>
        <begin position="2"/>
        <end position="204"/>
    </location>
</feature>
<comment type="similarity">
    <text evidence="2">Belongs to the asparagine synthetase family.</text>
</comment>
<evidence type="ECO:0000259" key="11">
    <source>
        <dbReference type="PROSITE" id="PS50206"/>
    </source>
</evidence>
<dbReference type="NCBIfam" id="TIGR01536">
    <property type="entry name" value="asn_synth_AEB"/>
    <property type="match status" value="1"/>
</dbReference>
<dbReference type="PROSITE" id="PS50206">
    <property type="entry name" value="RHODANESE_3"/>
    <property type="match status" value="1"/>
</dbReference>
<dbReference type="GO" id="GO:0005829">
    <property type="term" value="C:cytosol"/>
    <property type="evidence" value="ECO:0007669"/>
    <property type="project" value="TreeGrafter"/>
</dbReference>
<feature type="site" description="Important for beta-aspartyl-AMP intermediate formation" evidence="10">
    <location>
        <position position="356"/>
    </location>
</feature>
<evidence type="ECO:0000256" key="2">
    <source>
        <dbReference type="ARBA" id="ARBA00005752"/>
    </source>
</evidence>
<evidence type="ECO:0000256" key="9">
    <source>
        <dbReference type="PIRSR" id="PIRSR001589-2"/>
    </source>
</evidence>
<dbReference type="PROSITE" id="PS51278">
    <property type="entry name" value="GATASE_TYPE_2"/>
    <property type="match status" value="1"/>
</dbReference>
<evidence type="ECO:0000256" key="7">
    <source>
        <dbReference type="ARBA" id="ARBA00048741"/>
    </source>
</evidence>
<accession>A0A495MC58</accession>
<feature type="domain" description="Rhodanese" evidence="11">
    <location>
        <begin position="82"/>
        <end position="114"/>
    </location>
</feature>
<feature type="binding site" evidence="9">
    <location>
        <position position="94"/>
    </location>
    <ligand>
        <name>L-glutamine</name>
        <dbReference type="ChEBI" id="CHEBI:58359"/>
    </ligand>
</feature>
<comment type="pathway">
    <text evidence="1">Amino-acid biosynthesis; L-asparagine biosynthesis; L-asparagine from L-aspartate (L-Gln route): step 1/1.</text>
</comment>
<dbReference type="SUPFAM" id="SSF56235">
    <property type="entry name" value="N-terminal nucleophile aminohydrolases (Ntn hydrolases)"/>
    <property type="match status" value="1"/>
</dbReference>
<dbReference type="Gene3D" id="3.60.20.10">
    <property type="entry name" value="Glutamine Phosphoribosylpyrophosphate, subunit 1, domain 1"/>
    <property type="match status" value="1"/>
</dbReference>
<dbReference type="SUPFAM" id="SSF52402">
    <property type="entry name" value="Adenine nucleotide alpha hydrolases-like"/>
    <property type="match status" value="1"/>
</dbReference>
<dbReference type="OrthoDB" id="9763290at2"/>
<reference evidence="13 14" key="1">
    <citation type="submission" date="2018-10" db="EMBL/GenBank/DDBJ databases">
        <title>Genomic Encyclopedia of Archaeal and Bacterial Type Strains, Phase II (KMG-II): from individual species to whole genera.</title>
        <authorList>
            <person name="Goeker M."/>
        </authorList>
    </citation>
    <scope>NUCLEOTIDE SEQUENCE [LARGE SCALE GENOMIC DNA]</scope>
    <source>
        <strain evidence="13 14">DSM 29537</strain>
    </source>
</reference>
<keyword evidence="5 9" id="KW-0067">ATP-binding</keyword>
<dbReference type="InterPro" id="IPR006426">
    <property type="entry name" value="Asn_synth_AEB"/>
</dbReference>
<feature type="binding site" evidence="9">
    <location>
        <position position="281"/>
    </location>
    <ligand>
        <name>ATP</name>
        <dbReference type="ChEBI" id="CHEBI:30616"/>
    </ligand>
</feature>
<evidence type="ECO:0000259" key="12">
    <source>
        <dbReference type="PROSITE" id="PS51278"/>
    </source>
</evidence>
<sequence>MCGIYITNIPFEKNEIVDKLKSIEFRGPDNLGYEKVNDLSFGHLRLSILDLDERSNQPYSFDHLKIVFNGEIYNFEDIKKELEALGYTFETTSDTEVLIKGYSEWGKEILPKLNGMFAFAIYDATNNTVFCARDRMGVKPFFYYWKDGDFEICSQLRPIVNAESKIAKEAVSIYLDCGYIPSPYSIIENVYKLPPGNYMEIDLAKKTKNISEFWNLKPVEIRDISYEEAKKELHELLIDAVKIRLQSDVPLGSFLSGGIDSALVSAIASKISKNPINTFTIGFEDPKFDESKVAAQFAEIIGSNHTETICGPNDALQMLSKFVKVYDEPFADSSALPSLLLNSVTKQYVTVALSGDGGDESFIGYWHLLLVEKFKKISFIPYPIRKLLNKFSWYKVLNTRPETIKGILGAKDENELIVRIFTSFDSLQKKQDLSWMKYYKIFKRLAKEPLQRAADLNIKLWLENDSNVKVDRASMASSVEVRSPFLDYRIIEFARTLPLKYRYNNGVTKKIVRDILSEYIPEKVFNQPKKGFAIPLGDWIRNELKKEIVENLNDEFLFSVPNLDIQKFKKQMSLHMENKYDYSFSIWKLFVLSKWYKEFNLKLS</sequence>
<dbReference type="Pfam" id="PF00733">
    <property type="entry name" value="Asn_synthase"/>
    <property type="match status" value="1"/>
</dbReference>
<organism evidence="13 14">
    <name type="scientific">Flavobacterium endophyticum</name>
    <dbReference type="NCBI Taxonomy" id="1540163"/>
    <lineage>
        <taxon>Bacteria</taxon>
        <taxon>Pseudomonadati</taxon>
        <taxon>Bacteroidota</taxon>
        <taxon>Flavobacteriia</taxon>
        <taxon>Flavobacteriales</taxon>
        <taxon>Flavobacteriaceae</taxon>
        <taxon>Flavobacterium</taxon>
    </lineage>
</organism>
<protein>
    <recommendedName>
        <fullName evidence="3">asparagine synthase (glutamine-hydrolyzing)</fullName>
        <ecNumber evidence="3">6.3.5.4</ecNumber>
    </recommendedName>
</protein>
<name>A0A495MC58_9FLAO</name>
<dbReference type="RefSeq" id="WP_121376778.1">
    <property type="nucleotide sequence ID" value="NZ_RBLC01000003.1"/>
</dbReference>
<evidence type="ECO:0000256" key="3">
    <source>
        <dbReference type="ARBA" id="ARBA00012737"/>
    </source>
</evidence>
<dbReference type="EMBL" id="RBLC01000003">
    <property type="protein sequence ID" value="RKS21839.1"/>
    <property type="molecule type" value="Genomic_DNA"/>
</dbReference>
<comment type="caution">
    <text evidence="13">The sequence shown here is derived from an EMBL/GenBank/DDBJ whole genome shotgun (WGS) entry which is preliminary data.</text>
</comment>
<evidence type="ECO:0000256" key="5">
    <source>
        <dbReference type="ARBA" id="ARBA00022840"/>
    </source>
</evidence>
<dbReference type="InterPro" id="IPR014729">
    <property type="entry name" value="Rossmann-like_a/b/a_fold"/>
</dbReference>
<evidence type="ECO:0000256" key="6">
    <source>
        <dbReference type="ARBA" id="ARBA00022962"/>
    </source>
</evidence>
<dbReference type="EC" id="6.3.5.4" evidence="3"/>
<feature type="binding site" evidence="9">
    <location>
        <begin position="354"/>
        <end position="355"/>
    </location>
    <ligand>
        <name>ATP</name>
        <dbReference type="ChEBI" id="CHEBI:30616"/>
    </ligand>
</feature>
<comment type="catalytic activity">
    <reaction evidence="7">
        <text>L-aspartate + L-glutamine + ATP + H2O = L-asparagine + L-glutamate + AMP + diphosphate + H(+)</text>
        <dbReference type="Rhea" id="RHEA:12228"/>
        <dbReference type="ChEBI" id="CHEBI:15377"/>
        <dbReference type="ChEBI" id="CHEBI:15378"/>
        <dbReference type="ChEBI" id="CHEBI:29985"/>
        <dbReference type="ChEBI" id="CHEBI:29991"/>
        <dbReference type="ChEBI" id="CHEBI:30616"/>
        <dbReference type="ChEBI" id="CHEBI:33019"/>
        <dbReference type="ChEBI" id="CHEBI:58048"/>
        <dbReference type="ChEBI" id="CHEBI:58359"/>
        <dbReference type="ChEBI" id="CHEBI:456215"/>
        <dbReference type="EC" id="6.3.5.4"/>
    </reaction>
</comment>
<dbReference type="AlphaFoldDB" id="A0A495MC58"/>
<dbReference type="Proteomes" id="UP000277579">
    <property type="component" value="Unassembled WGS sequence"/>
</dbReference>
<dbReference type="InterPro" id="IPR033738">
    <property type="entry name" value="AsnB_N"/>
</dbReference>
<dbReference type="GO" id="GO:0005524">
    <property type="term" value="F:ATP binding"/>
    <property type="evidence" value="ECO:0007669"/>
    <property type="project" value="UniProtKB-KW"/>
</dbReference>
<dbReference type="InterPro" id="IPR017932">
    <property type="entry name" value="GATase_2_dom"/>
</dbReference>